<protein>
    <recommendedName>
        <fullName evidence="4">Ribosomally synthesized peptide with SipW-like signal peptide</fullName>
    </recommendedName>
</protein>
<name>K6WJ90_9ACTN</name>
<keyword evidence="3" id="KW-1185">Reference proteome</keyword>
<comment type="caution">
    <text evidence="2">The sequence shown here is derived from an EMBL/GenBank/DDBJ whole genome shotgun (WGS) entry which is preliminary data.</text>
</comment>
<organism evidence="2 3">
    <name type="scientific">Gordonia namibiensis NBRC 108229</name>
    <dbReference type="NCBI Taxonomy" id="1208314"/>
    <lineage>
        <taxon>Bacteria</taxon>
        <taxon>Bacillati</taxon>
        <taxon>Actinomycetota</taxon>
        <taxon>Actinomycetes</taxon>
        <taxon>Mycobacteriales</taxon>
        <taxon>Gordoniaceae</taxon>
        <taxon>Gordonia</taxon>
    </lineage>
</organism>
<reference evidence="2 3" key="1">
    <citation type="submission" date="2012-08" db="EMBL/GenBank/DDBJ databases">
        <title>Whole genome shotgun sequence of Gordonia namibiensis NBRC 108229.</title>
        <authorList>
            <person name="Isaki-Nakamura S."/>
            <person name="Hosoyama A."/>
            <person name="Tsuchikane K."/>
            <person name="Katsumata H."/>
            <person name="Baba S."/>
            <person name="Yamazaki S."/>
            <person name="Fujita N."/>
        </authorList>
    </citation>
    <scope>NUCLEOTIDE SEQUENCE [LARGE SCALE GENOMIC DNA]</scope>
    <source>
        <strain evidence="2 3">NBRC 108229</strain>
    </source>
</reference>
<dbReference type="Proteomes" id="UP000035058">
    <property type="component" value="Unassembled WGS sequence"/>
</dbReference>
<keyword evidence="1" id="KW-0732">Signal</keyword>
<dbReference type="EMBL" id="BAHE01000009">
    <property type="protein sequence ID" value="GAB99410.1"/>
    <property type="molecule type" value="Genomic_DNA"/>
</dbReference>
<sequence length="183" mass="18230">MSLRWSPGASRRVRAMLTCGILLTTSAIGTTALWSTTAATTSGTFTTANLEIKANGSVAHTFAFPGSLVPGDTTANVVTVQNTGTVAFTYSAKVSSATTLGRAMQLRVVTGGTVSGSVCTGGTQLVTGVPITATATTFATRPSLAAATGAEALCMQLTLPTNAAGTLAGTTGTVTFTFDAAVP</sequence>
<evidence type="ECO:0000256" key="1">
    <source>
        <dbReference type="SAM" id="SignalP"/>
    </source>
</evidence>
<dbReference type="AlphaFoldDB" id="K6WJ90"/>
<proteinExistence type="predicted"/>
<gene>
    <name evidence="2" type="ORF">GONAM_09_00560</name>
</gene>
<feature type="signal peptide" evidence="1">
    <location>
        <begin position="1"/>
        <end position="29"/>
    </location>
</feature>
<evidence type="ECO:0000313" key="2">
    <source>
        <dbReference type="EMBL" id="GAB99410.1"/>
    </source>
</evidence>
<evidence type="ECO:0008006" key="4">
    <source>
        <dbReference type="Google" id="ProtNLM"/>
    </source>
</evidence>
<feature type="chain" id="PRO_5038522199" description="Ribosomally synthesized peptide with SipW-like signal peptide" evidence="1">
    <location>
        <begin position="30"/>
        <end position="183"/>
    </location>
</feature>
<accession>K6WJ90</accession>
<evidence type="ECO:0000313" key="3">
    <source>
        <dbReference type="Proteomes" id="UP000035058"/>
    </source>
</evidence>